<keyword evidence="2" id="KW-0285">Flavoprotein</keyword>
<feature type="non-terminal residue" evidence="7">
    <location>
        <position position="163"/>
    </location>
</feature>
<dbReference type="SUPFAM" id="SSF51905">
    <property type="entry name" value="FAD/NAD(P)-binding domain"/>
    <property type="match status" value="1"/>
</dbReference>
<keyword evidence="4" id="KW-0560">Oxidoreductase</keyword>
<gene>
    <name evidence="7" type="ORF">GRX66_19220</name>
</gene>
<evidence type="ECO:0000256" key="3">
    <source>
        <dbReference type="ARBA" id="ARBA00022827"/>
    </source>
</evidence>
<evidence type="ECO:0000259" key="6">
    <source>
        <dbReference type="Pfam" id="PF07992"/>
    </source>
</evidence>
<evidence type="ECO:0000313" key="8">
    <source>
        <dbReference type="Proteomes" id="UP000471521"/>
    </source>
</evidence>
<protein>
    <submittedName>
        <fullName evidence="7">FAD-dependent oxidoreductase</fullName>
    </submittedName>
</protein>
<feature type="domain" description="FAD/NAD(P)-binding" evidence="6">
    <location>
        <begin position="5"/>
        <end position="145"/>
    </location>
</feature>
<evidence type="ECO:0000256" key="2">
    <source>
        <dbReference type="ARBA" id="ARBA00022630"/>
    </source>
</evidence>
<dbReference type="AlphaFoldDB" id="A0A6B0SZ54"/>
<dbReference type="EMBL" id="WUUU01000350">
    <property type="protein sequence ID" value="MXR22599.1"/>
    <property type="molecule type" value="Genomic_DNA"/>
</dbReference>
<evidence type="ECO:0000256" key="4">
    <source>
        <dbReference type="ARBA" id="ARBA00023002"/>
    </source>
</evidence>
<dbReference type="InterPro" id="IPR050260">
    <property type="entry name" value="FAD-bd_OxRdtase"/>
</dbReference>
<dbReference type="PANTHER" id="PTHR43429:SF1">
    <property type="entry name" value="NAD(P)H SULFUR OXIDOREDUCTASE (COA-DEPENDENT)"/>
    <property type="match status" value="1"/>
</dbReference>
<keyword evidence="5" id="KW-0676">Redox-active center</keyword>
<dbReference type="RefSeq" id="WP_159527870.1">
    <property type="nucleotide sequence ID" value="NZ_WUUU01000350.1"/>
</dbReference>
<keyword evidence="8" id="KW-1185">Reference proteome</keyword>
<comment type="cofactor">
    <cofactor evidence="1">
        <name>FAD</name>
        <dbReference type="ChEBI" id="CHEBI:57692"/>
    </cofactor>
</comment>
<comment type="caution">
    <text evidence="7">The sequence shown here is derived from an EMBL/GenBank/DDBJ whole genome shotgun (WGS) entry which is preliminary data.</text>
</comment>
<dbReference type="InterPro" id="IPR023753">
    <property type="entry name" value="FAD/NAD-binding_dom"/>
</dbReference>
<dbReference type="Pfam" id="PF07992">
    <property type="entry name" value="Pyr_redox_2"/>
    <property type="match status" value="1"/>
</dbReference>
<dbReference type="Gene3D" id="3.50.50.60">
    <property type="entry name" value="FAD/NAD(P)-binding domain"/>
    <property type="match status" value="2"/>
</dbReference>
<proteinExistence type="predicted"/>
<evidence type="ECO:0000313" key="7">
    <source>
        <dbReference type="EMBL" id="MXR22599.1"/>
    </source>
</evidence>
<dbReference type="GO" id="GO:0016491">
    <property type="term" value="F:oxidoreductase activity"/>
    <property type="evidence" value="ECO:0007669"/>
    <property type="project" value="UniProtKB-KW"/>
</dbReference>
<accession>A0A6B0SZ54</accession>
<evidence type="ECO:0000256" key="5">
    <source>
        <dbReference type="ARBA" id="ARBA00023284"/>
    </source>
</evidence>
<reference evidence="7 8" key="1">
    <citation type="submission" date="2019-12" db="EMBL/GenBank/DDBJ databases">
        <title>Isolation and characterization of three novel carbon monoxide-oxidizing members of Halobacteria from salione crusts and soils.</title>
        <authorList>
            <person name="Myers M.R."/>
            <person name="King G.M."/>
        </authorList>
    </citation>
    <scope>NUCLEOTIDE SEQUENCE [LARGE SCALE GENOMIC DNA]</scope>
    <source>
        <strain evidence="7 8">PCN9</strain>
    </source>
</reference>
<evidence type="ECO:0000256" key="1">
    <source>
        <dbReference type="ARBA" id="ARBA00001974"/>
    </source>
</evidence>
<sequence length="163" mass="17353">MPDPFVIVGGDAAGLSAASKLQREDPQREVVVFEKGQWVSYAHCGMPYYVKGEVDSLSDLLSLTPADVEDRGIDLRRGHEVVDVNTTERTVTVETDGTRFTQPYGELLVATGAHAVSDPIEGAALSGAFTMHSMDAAAALRAYLAPPGDADQGAVDVEFVDRS</sequence>
<dbReference type="Proteomes" id="UP000471521">
    <property type="component" value="Unassembled WGS sequence"/>
</dbReference>
<dbReference type="InterPro" id="IPR036188">
    <property type="entry name" value="FAD/NAD-bd_sf"/>
</dbReference>
<dbReference type="OrthoDB" id="27922at2157"/>
<dbReference type="PANTHER" id="PTHR43429">
    <property type="entry name" value="PYRIDINE NUCLEOTIDE-DISULFIDE OXIDOREDUCTASE DOMAIN-CONTAINING"/>
    <property type="match status" value="1"/>
</dbReference>
<keyword evidence="3" id="KW-0274">FAD</keyword>
<name>A0A6B0SZ54_9EURY</name>
<organism evidence="7 8">
    <name type="scientific">Halobacterium bonnevillei</name>
    <dbReference type="NCBI Taxonomy" id="2692200"/>
    <lineage>
        <taxon>Archaea</taxon>
        <taxon>Methanobacteriati</taxon>
        <taxon>Methanobacteriota</taxon>
        <taxon>Stenosarchaea group</taxon>
        <taxon>Halobacteria</taxon>
        <taxon>Halobacteriales</taxon>
        <taxon>Halobacteriaceae</taxon>
        <taxon>Halobacterium</taxon>
    </lineage>
</organism>